<dbReference type="Proteomes" id="UP000003503">
    <property type="component" value="Unassembled WGS sequence"/>
</dbReference>
<evidence type="ECO:0000256" key="9">
    <source>
        <dbReference type="PROSITE-ProRule" id="PRU10134"/>
    </source>
</evidence>
<feature type="binding site" description="in other chain" evidence="8">
    <location>
        <position position="319"/>
    </location>
    <ligand>
        <name>IMP</name>
        <dbReference type="ChEBI" id="CHEBI:58053"/>
        <note>ligand shared between dimeric partners</note>
    </ligand>
</feature>
<feature type="binding site" evidence="8">
    <location>
        <begin position="57"/>
        <end position="59"/>
    </location>
    <ligand>
        <name>GTP</name>
        <dbReference type="ChEBI" id="CHEBI:37565"/>
    </ligand>
</feature>
<dbReference type="SMART" id="SM00788">
    <property type="entry name" value="Adenylsucc_synt"/>
    <property type="match status" value="1"/>
</dbReference>
<sequence>MSTQFLRDTVYNERGKNMATAMVIGAQWGDEGKGKIVDYLAAKADVVVRSQGGNNAGHTVVTGGKVYPLRLMPSGIMYENTICVVGTGVVIDPKSFIEEMRSLEEKGVKTHHLQISTRAQVVFPYHIRQDEAEEAMKGSRKIGTTKNGIGPCYADKINRIGIRICDLMDKEVFAEKLKYNLEYKNRVLEKLYGVEGFDYEKMLKDYLEYAEILRPFVQDTNYNVDKFIKEGKNVLFEGAQASMLDCDNGTYPYVTSSHPTAGGACIGAGIGPHNMKNIFGVVKAYSTRVGEGPFPTELHDETGDYIRNLAHEFGTVTGRPRRIGWLDARAVRYAAQLNTFDYLAITRLDIFDQMDEIKICVGYEYEGKEIKEYPADLNFLSKLKPIYKTFEGWKEKISDIREYDKLPQKAKEYVEAIAEITGVKIGIVSVGPTREETIVVKDVFKK</sequence>
<dbReference type="STRING" id="888062.HMPREF9083_0595"/>
<dbReference type="UniPathway" id="UPA00075">
    <property type="reaction ID" value="UER00335"/>
</dbReference>
<dbReference type="PANTHER" id="PTHR11846">
    <property type="entry name" value="ADENYLOSUCCINATE SYNTHETASE"/>
    <property type="match status" value="1"/>
</dbReference>
<dbReference type="Gene3D" id="1.10.300.10">
    <property type="entry name" value="Adenylosuccinate Synthetase, subunit A, domain 2"/>
    <property type="match status" value="1"/>
</dbReference>
<dbReference type="PROSITE" id="PS01266">
    <property type="entry name" value="ADENYLOSUCCIN_SYN_1"/>
    <property type="match status" value="1"/>
</dbReference>
<dbReference type="GO" id="GO:0004019">
    <property type="term" value="F:adenylosuccinate synthase activity"/>
    <property type="evidence" value="ECO:0007669"/>
    <property type="project" value="UniProtKB-UniRule"/>
</dbReference>
<dbReference type="GO" id="GO:0000287">
    <property type="term" value="F:magnesium ion binding"/>
    <property type="evidence" value="ECO:0007669"/>
    <property type="project" value="UniProtKB-UniRule"/>
</dbReference>
<dbReference type="InterPro" id="IPR027417">
    <property type="entry name" value="P-loop_NTPase"/>
</dbReference>
<dbReference type="HOGENOM" id="CLU_029848_0_0_9"/>
<feature type="active site" description="Proton donor" evidence="8">
    <location>
        <position position="58"/>
    </location>
</feature>
<keyword evidence="5 8" id="KW-0658">Purine biosynthesis</keyword>
<comment type="subcellular location">
    <subcellularLocation>
        <location evidence="8">Cytoplasm</location>
    </subcellularLocation>
</comment>
<comment type="catalytic activity">
    <reaction evidence="8 10">
        <text>IMP + L-aspartate + GTP = N(6)-(1,2-dicarboxyethyl)-AMP + GDP + phosphate + 2 H(+)</text>
        <dbReference type="Rhea" id="RHEA:15753"/>
        <dbReference type="ChEBI" id="CHEBI:15378"/>
        <dbReference type="ChEBI" id="CHEBI:29991"/>
        <dbReference type="ChEBI" id="CHEBI:37565"/>
        <dbReference type="ChEBI" id="CHEBI:43474"/>
        <dbReference type="ChEBI" id="CHEBI:57567"/>
        <dbReference type="ChEBI" id="CHEBI:58053"/>
        <dbReference type="ChEBI" id="CHEBI:58189"/>
        <dbReference type="EC" id="6.3.4.4"/>
    </reaction>
</comment>
<feature type="binding site" description="in other chain" evidence="8">
    <location>
        <position position="255"/>
    </location>
    <ligand>
        <name>IMP</name>
        <dbReference type="ChEBI" id="CHEBI:58053"/>
        <note>ligand shared between dimeric partners</note>
    </ligand>
</feature>
<evidence type="ECO:0000256" key="6">
    <source>
        <dbReference type="ARBA" id="ARBA00022842"/>
    </source>
</evidence>
<keyword evidence="4 8" id="KW-0547">Nucleotide-binding</keyword>
<dbReference type="GO" id="GO:0044208">
    <property type="term" value="P:'de novo' AMP biosynthetic process"/>
    <property type="evidence" value="ECO:0007669"/>
    <property type="project" value="UniProtKB-UniRule"/>
</dbReference>
<evidence type="ECO:0000313" key="12">
    <source>
        <dbReference type="Proteomes" id="UP000003503"/>
    </source>
</evidence>
<keyword evidence="3 8" id="KW-0479">Metal-binding</keyword>
<dbReference type="InterPro" id="IPR042110">
    <property type="entry name" value="Adenylosuccinate_synth_dom2"/>
</dbReference>
<feature type="binding site" evidence="8">
    <location>
        <position position="57"/>
    </location>
    <ligand>
        <name>Mg(2+)</name>
        <dbReference type="ChEBI" id="CHEBI:18420"/>
    </ligand>
</feature>
<feature type="binding site" description="in other chain" evidence="8">
    <location>
        <position position="240"/>
    </location>
    <ligand>
        <name>IMP</name>
        <dbReference type="ChEBI" id="CHEBI:58053"/>
        <note>ligand shared between dimeric partners</note>
    </ligand>
</feature>
<dbReference type="PROSITE" id="PS00513">
    <property type="entry name" value="ADENYLOSUCCIN_SYN_2"/>
    <property type="match status" value="1"/>
</dbReference>
<dbReference type="InterPro" id="IPR033128">
    <property type="entry name" value="Adenylosuccin_syn_Lys_AS"/>
</dbReference>
<keyword evidence="8" id="KW-0963">Cytoplasm</keyword>
<dbReference type="InterPro" id="IPR042109">
    <property type="entry name" value="Adenylosuccinate_synth_dom1"/>
</dbReference>
<feature type="binding site" evidence="8">
    <location>
        <position position="321"/>
    </location>
    <ligand>
        <name>GTP</name>
        <dbReference type="ChEBI" id="CHEBI:37565"/>
    </ligand>
</feature>
<dbReference type="EMBL" id="AFBB01000009">
    <property type="protein sequence ID" value="EGF14895.1"/>
    <property type="molecule type" value="Genomic_DNA"/>
</dbReference>
<keyword evidence="2 8" id="KW-0436">Ligase</keyword>
<comment type="subunit">
    <text evidence="1 8">Homodimer.</text>
</comment>
<keyword evidence="7 8" id="KW-0342">GTP-binding</keyword>
<dbReference type="Gene3D" id="3.40.440.10">
    <property type="entry name" value="Adenylosuccinate Synthetase, subunit A, domain 1"/>
    <property type="match status" value="1"/>
</dbReference>
<dbReference type="InterPro" id="IPR018220">
    <property type="entry name" value="Adenylosuccin_syn_GTP-bd"/>
</dbReference>
<feature type="binding site" evidence="8">
    <location>
        <begin position="29"/>
        <end position="35"/>
    </location>
    <ligand>
        <name>GTP</name>
        <dbReference type="ChEBI" id="CHEBI:37565"/>
    </ligand>
</feature>
<accession>F2BWM8</accession>
<dbReference type="FunFam" id="1.10.300.10:FF:000001">
    <property type="entry name" value="Adenylosuccinate synthetase"/>
    <property type="match status" value="1"/>
</dbReference>
<evidence type="ECO:0000256" key="10">
    <source>
        <dbReference type="RuleBase" id="RU000520"/>
    </source>
</evidence>
<comment type="caution">
    <text evidence="11">The sequence shown here is derived from an EMBL/GenBank/DDBJ whole genome shotgun (WGS) entry which is preliminary data.</text>
</comment>
<organism evidence="11 12">
    <name type="scientific">Dialister micraerophilus DSM 19965</name>
    <dbReference type="NCBI Taxonomy" id="888062"/>
    <lineage>
        <taxon>Bacteria</taxon>
        <taxon>Bacillati</taxon>
        <taxon>Bacillota</taxon>
        <taxon>Negativicutes</taxon>
        <taxon>Veillonellales</taxon>
        <taxon>Veillonellaceae</taxon>
        <taxon>Dialister</taxon>
    </lineage>
</organism>
<dbReference type="NCBIfam" id="NF002223">
    <property type="entry name" value="PRK01117.1"/>
    <property type="match status" value="1"/>
</dbReference>
<comment type="pathway">
    <text evidence="8 10">Purine metabolism; AMP biosynthesis via de novo pathway; AMP from IMP: step 1/2.</text>
</comment>
<feature type="binding site" description="in other chain" evidence="8">
    <location>
        <begin position="55"/>
        <end position="58"/>
    </location>
    <ligand>
        <name>IMP</name>
        <dbReference type="ChEBI" id="CHEBI:58053"/>
        <note>ligand shared between dimeric partners</note>
    </ligand>
</feature>
<feature type="binding site" description="in other chain" evidence="8">
    <location>
        <position position="145"/>
    </location>
    <ligand>
        <name>IMP</name>
        <dbReference type="ChEBI" id="CHEBI:58053"/>
        <note>ligand shared between dimeric partners</note>
    </ligand>
</feature>
<evidence type="ECO:0000256" key="7">
    <source>
        <dbReference type="ARBA" id="ARBA00023134"/>
    </source>
</evidence>
<evidence type="ECO:0000313" key="11">
    <source>
        <dbReference type="EMBL" id="EGF14895.1"/>
    </source>
</evidence>
<dbReference type="InterPro" id="IPR001114">
    <property type="entry name" value="Adenylosuccinate_synthetase"/>
</dbReference>
<comment type="cofactor">
    <cofactor evidence="8">
        <name>Mg(2+)</name>
        <dbReference type="ChEBI" id="CHEBI:18420"/>
    </cofactor>
    <text evidence="8">Binds 1 Mg(2+) ion per subunit.</text>
</comment>
<keyword evidence="6 8" id="KW-0460">Magnesium</keyword>
<dbReference type="NCBIfam" id="TIGR00184">
    <property type="entry name" value="purA"/>
    <property type="match status" value="1"/>
</dbReference>
<dbReference type="FunFam" id="3.90.170.10:FF:000001">
    <property type="entry name" value="Adenylosuccinate synthetase"/>
    <property type="match status" value="1"/>
</dbReference>
<evidence type="ECO:0000256" key="4">
    <source>
        <dbReference type="ARBA" id="ARBA00022741"/>
    </source>
</evidence>
<feature type="binding site" evidence="8">
    <location>
        <begin position="429"/>
        <end position="431"/>
    </location>
    <ligand>
        <name>GTP</name>
        <dbReference type="ChEBI" id="CHEBI:37565"/>
    </ligand>
</feature>
<feature type="binding site" evidence="8">
    <location>
        <position position="159"/>
    </location>
    <ligand>
        <name>IMP</name>
        <dbReference type="ChEBI" id="CHEBI:58053"/>
        <note>ligand shared between dimeric partners</note>
    </ligand>
</feature>
<dbReference type="PANTHER" id="PTHR11846:SF0">
    <property type="entry name" value="ADENYLOSUCCINATE SYNTHETASE"/>
    <property type="match status" value="1"/>
</dbReference>
<reference evidence="11 12" key="1">
    <citation type="submission" date="2011-02" db="EMBL/GenBank/DDBJ databases">
        <authorList>
            <person name="Muzny D."/>
            <person name="Qin X."/>
            <person name="Deng J."/>
            <person name="Jiang H."/>
            <person name="Liu Y."/>
            <person name="Qu J."/>
            <person name="Song X.-Z."/>
            <person name="Zhang L."/>
            <person name="Thornton R."/>
            <person name="Coyle M."/>
            <person name="Francisco L."/>
            <person name="Jackson L."/>
            <person name="Javaid M."/>
            <person name="Korchina V."/>
            <person name="Kovar C."/>
            <person name="Mata R."/>
            <person name="Mathew T."/>
            <person name="Ngo R."/>
            <person name="Nguyen L."/>
            <person name="Nguyen N."/>
            <person name="Okwuonu G."/>
            <person name="Ongeri F."/>
            <person name="Pham C."/>
            <person name="Simmons D."/>
            <person name="Wilczek-Boney K."/>
            <person name="Hale W."/>
            <person name="Jakkamsetti A."/>
            <person name="Pham P."/>
            <person name="Ruth R."/>
            <person name="San Lucas F."/>
            <person name="Warren J."/>
            <person name="Zhang J."/>
            <person name="Zhao Z."/>
            <person name="Zhou C."/>
            <person name="Zhu D."/>
            <person name="Lee S."/>
            <person name="Bess C."/>
            <person name="Blankenburg K."/>
            <person name="Forbes L."/>
            <person name="Fu Q."/>
            <person name="Gubbala S."/>
            <person name="Hirani K."/>
            <person name="Jayaseelan J.C."/>
            <person name="Lara F."/>
            <person name="Munidasa M."/>
            <person name="Palculict T."/>
            <person name="Patil S."/>
            <person name="Pu L.-L."/>
            <person name="Saada N."/>
            <person name="Tang L."/>
            <person name="Weissenberger G."/>
            <person name="Zhu Y."/>
            <person name="Hemphill L."/>
            <person name="Shang Y."/>
            <person name="Youmans B."/>
            <person name="Ayvaz T."/>
            <person name="Ross M."/>
            <person name="Santibanez J."/>
            <person name="Aqrawi P."/>
            <person name="Gross S."/>
            <person name="Joshi V."/>
            <person name="Fowler G."/>
            <person name="Nazareth L."/>
            <person name="Reid J."/>
            <person name="Worley K."/>
            <person name="Petrosino J."/>
            <person name="Highlander S."/>
            <person name="Gibbs R."/>
        </authorList>
    </citation>
    <scope>NUCLEOTIDE SEQUENCE [LARGE SCALE GENOMIC DNA]</scope>
    <source>
        <strain evidence="11 12">DSM 19965</strain>
    </source>
</reference>
<dbReference type="InterPro" id="IPR042111">
    <property type="entry name" value="Adenylosuccinate_synth_dom3"/>
</dbReference>
<feature type="binding site" evidence="8">
    <location>
        <begin position="347"/>
        <end position="349"/>
    </location>
    <ligand>
        <name>GTP</name>
        <dbReference type="ChEBI" id="CHEBI:37565"/>
    </ligand>
</feature>
<dbReference type="GO" id="GO:0046040">
    <property type="term" value="P:IMP metabolic process"/>
    <property type="evidence" value="ECO:0007669"/>
    <property type="project" value="TreeGrafter"/>
</dbReference>
<evidence type="ECO:0000256" key="8">
    <source>
        <dbReference type="HAMAP-Rule" id="MF_00011"/>
    </source>
</evidence>
<feature type="binding site" evidence="8">
    <location>
        <begin position="315"/>
        <end position="321"/>
    </location>
    <ligand>
        <name>substrate</name>
    </ligand>
</feature>
<name>F2BWM8_9FIRM</name>
<feature type="binding site" evidence="8">
    <location>
        <position position="30"/>
    </location>
    <ligand>
        <name>Mg(2+)</name>
        <dbReference type="ChEBI" id="CHEBI:18420"/>
    </ligand>
</feature>
<comment type="similarity">
    <text evidence="8 10">Belongs to the adenylosuccinate synthetase family.</text>
</comment>
<dbReference type="GO" id="GO:0005525">
    <property type="term" value="F:GTP binding"/>
    <property type="evidence" value="ECO:0007669"/>
    <property type="project" value="UniProtKB-UniRule"/>
</dbReference>
<dbReference type="HAMAP" id="MF_00011">
    <property type="entry name" value="Adenylosucc_synth"/>
    <property type="match status" value="1"/>
</dbReference>
<dbReference type="AlphaFoldDB" id="F2BWM8"/>
<dbReference type="Pfam" id="PF00709">
    <property type="entry name" value="Adenylsucc_synt"/>
    <property type="match status" value="1"/>
</dbReference>
<dbReference type="GO" id="GO:0005737">
    <property type="term" value="C:cytoplasm"/>
    <property type="evidence" value="ECO:0007669"/>
    <property type="project" value="UniProtKB-SubCell"/>
</dbReference>
<dbReference type="Gene3D" id="3.90.170.10">
    <property type="entry name" value="Adenylosuccinate Synthetase, subunit A, domain 3"/>
    <property type="match status" value="1"/>
</dbReference>
<evidence type="ECO:0000256" key="2">
    <source>
        <dbReference type="ARBA" id="ARBA00022598"/>
    </source>
</evidence>
<comment type="function">
    <text evidence="8">Plays an important role in the de novo pathway of purine nucleotide biosynthesis. Catalyzes the first committed step in the biosynthesis of AMP from IMP.</text>
</comment>
<feature type="active site" description="Proton acceptor" evidence="8">
    <location>
        <position position="30"/>
    </location>
</feature>
<protein>
    <recommendedName>
        <fullName evidence="8 10">Adenylosuccinate synthetase</fullName>
        <shortName evidence="8">AMPSase</shortName>
        <shortName evidence="8">AdSS</shortName>
        <ecNumber evidence="8 10">6.3.4.4</ecNumber>
    </recommendedName>
    <alternativeName>
        <fullName evidence="8">IMP--aspartate ligase</fullName>
    </alternativeName>
</protein>
<dbReference type="SUPFAM" id="SSF52540">
    <property type="entry name" value="P-loop containing nucleoside triphosphate hydrolases"/>
    <property type="match status" value="1"/>
</dbReference>
<keyword evidence="12" id="KW-1185">Reference proteome</keyword>
<feature type="binding site" description="in other chain" evidence="8">
    <location>
        <begin position="30"/>
        <end position="33"/>
    </location>
    <ligand>
        <name>IMP</name>
        <dbReference type="ChEBI" id="CHEBI:58053"/>
        <note>ligand shared between dimeric partners</note>
    </ligand>
</feature>
<evidence type="ECO:0000256" key="5">
    <source>
        <dbReference type="ARBA" id="ARBA00022755"/>
    </source>
</evidence>
<evidence type="ECO:0000256" key="1">
    <source>
        <dbReference type="ARBA" id="ARBA00011738"/>
    </source>
</evidence>
<dbReference type="eggNOG" id="COG0104">
    <property type="taxonomic scope" value="Bacteria"/>
</dbReference>
<gene>
    <name evidence="8 11" type="primary">purA</name>
    <name evidence="11" type="ORF">HMPREF9083_0595</name>
</gene>
<dbReference type="CDD" id="cd03108">
    <property type="entry name" value="AdSS"/>
    <property type="match status" value="1"/>
</dbReference>
<proteinExistence type="inferred from homology"/>
<evidence type="ECO:0000256" key="3">
    <source>
        <dbReference type="ARBA" id="ARBA00022723"/>
    </source>
</evidence>
<feature type="active site" evidence="9">
    <location>
        <position position="156"/>
    </location>
</feature>
<dbReference type="EC" id="6.3.4.4" evidence="8 10"/>